<dbReference type="GO" id="GO:0004449">
    <property type="term" value="F:isocitrate dehydrogenase (NAD+) activity"/>
    <property type="evidence" value="ECO:0007669"/>
    <property type="project" value="TreeGrafter"/>
</dbReference>
<dbReference type="AlphaFoldDB" id="A0A5C3L2I3"/>
<dbReference type="Pfam" id="PF00180">
    <property type="entry name" value="Iso_dh"/>
    <property type="match status" value="1"/>
</dbReference>
<keyword evidence="2" id="KW-0460">Magnesium</keyword>
<dbReference type="GO" id="GO:0009085">
    <property type="term" value="P:lysine biosynthetic process"/>
    <property type="evidence" value="ECO:0007669"/>
    <property type="project" value="TreeGrafter"/>
</dbReference>
<protein>
    <submittedName>
        <fullName evidence="4">Mitochondrial NAD-homo-isocitrate dehydrogenase LysB</fullName>
    </submittedName>
</protein>
<keyword evidence="5" id="KW-1185">Reference proteome</keyword>
<dbReference type="SUPFAM" id="SSF53659">
    <property type="entry name" value="Isocitrate/Isopropylmalate dehydrogenase-like"/>
    <property type="match status" value="1"/>
</dbReference>
<sequence>MFRAPLRSMSTAARQSLRIGVIPGDGIGLEVISAAKEAIKALGSDIPKPEFVHLHAGWETFARTGNALPQETVNVLKNECDCALFGAVSSPSRKVVGYSSPIVALRKELDLYANIRPVSSVAPITGEQPSIDLIVVRENTECLYVKQEQLTIGEHGKEARATRLITERASRRIGQMAFELANARPRKACFLRHLTVVHKSNVLSVTDGLFRETVRAVPQLPESNGKYNDVTIMEQLVDSAVYRLFREPHVFDVMVAPNLYGDILSDAAAALVGSLGLIPSVNAGDNFIMGEPVHGSAPDIAGKGIANPIAAIRSSALMLRHLGYIKGADKLDLAVNQVIREGKYLTPDLQGTSTTKEVLEAILR</sequence>
<dbReference type="PROSITE" id="PS00470">
    <property type="entry name" value="IDH_IMDH"/>
    <property type="match status" value="1"/>
</dbReference>
<evidence type="ECO:0000256" key="1">
    <source>
        <dbReference type="ARBA" id="ARBA00007769"/>
    </source>
</evidence>
<evidence type="ECO:0000313" key="5">
    <source>
        <dbReference type="Proteomes" id="UP000307440"/>
    </source>
</evidence>
<feature type="non-terminal residue" evidence="4">
    <location>
        <position position="364"/>
    </location>
</feature>
<comment type="similarity">
    <text evidence="1">Belongs to the isocitrate and isopropylmalate dehydrogenases family.</text>
</comment>
<dbReference type="PANTHER" id="PTHR11835:SF48">
    <property type="entry name" value="HOMOISOCITRATE DEHYDROGENASE, MITOCHONDRIAL"/>
    <property type="match status" value="1"/>
</dbReference>
<dbReference type="STRING" id="230819.A0A5C3L2I3"/>
<dbReference type="Proteomes" id="UP000307440">
    <property type="component" value="Unassembled WGS sequence"/>
</dbReference>
<proteinExistence type="inferred from homology"/>
<evidence type="ECO:0000313" key="4">
    <source>
        <dbReference type="EMBL" id="TFK27037.1"/>
    </source>
</evidence>
<dbReference type="Gene3D" id="3.40.718.10">
    <property type="entry name" value="Isopropylmalate Dehydrogenase"/>
    <property type="match status" value="1"/>
</dbReference>
<organism evidence="4 5">
    <name type="scientific">Coprinopsis marcescibilis</name>
    <name type="common">Agaric fungus</name>
    <name type="synonym">Psathyrella marcescibilis</name>
    <dbReference type="NCBI Taxonomy" id="230819"/>
    <lineage>
        <taxon>Eukaryota</taxon>
        <taxon>Fungi</taxon>
        <taxon>Dikarya</taxon>
        <taxon>Basidiomycota</taxon>
        <taxon>Agaricomycotina</taxon>
        <taxon>Agaricomycetes</taxon>
        <taxon>Agaricomycetidae</taxon>
        <taxon>Agaricales</taxon>
        <taxon>Agaricineae</taxon>
        <taxon>Psathyrellaceae</taxon>
        <taxon>Coprinopsis</taxon>
    </lineage>
</organism>
<gene>
    <name evidence="4" type="ORF">FA15DRAFT_614613</name>
</gene>
<dbReference type="GO" id="GO:0005739">
    <property type="term" value="C:mitochondrion"/>
    <property type="evidence" value="ECO:0007669"/>
    <property type="project" value="TreeGrafter"/>
</dbReference>
<dbReference type="InterPro" id="IPR019818">
    <property type="entry name" value="IsoCit/isopropylmalate_DH_CS"/>
</dbReference>
<dbReference type="GO" id="GO:0006099">
    <property type="term" value="P:tricarboxylic acid cycle"/>
    <property type="evidence" value="ECO:0007669"/>
    <property type="project" value="TreeGrafter"/>
</dbReference>
<feature type="domain" description="Isopropylmalate dehydrogenase-like" evidence="3">
    <location>
        <begin position="18"/>
        <end position="362"/>
    </location>
</feature>
<evidence type="ECO:0000259" key="3">
    <source>
        <dbReference type="SMART" id="SM01329"/>
    </source>
</evidence>
<evidence type="ECO:0000256" key="2">
    <source>
        <dbReference type="ARBA" id="ARBA00022842"/>
    </source>
</evidence>
<dbReference type="GO" id="GO:0047046">
    <property type="term" value="F:homoisocitrate dehydrogenase activity"/>
    <property type="evidence" value="ECO:0007669"/>
    <property type="project" value="TreeGrafter"/>
</dbReference>
<dbReference type="EMBL" id="ML210168">
    <property type="protein sequence ID" value="TFK27037.1"/>
    <property type="molecule type" value="Genomic_DNA"/>
</dbReference>
<dbReference type="OrthoDB" id="10261637at2759"/>
<dbReference type="SMART" id="SM01329">
    <property type="entry name" value="Iso_dh"/>
    <property type="match status" value="1"/>
</dbReference>
<dbReference type="PANTHER" id="PTHR11835">
    <property type="entry name" value="DECARBOXYLATING DEHYDROGENASES-ISOCITRATE, ISOPROPYLMALATE, TARTRATE"/>
    <property type="match status" value="1"/>
</dbReference>
<dbReference type="GO" id="GO:0006102">
    <property type="term" value="P:isocitrate metabolic process"/>
    <property type="evidence" value="ECO:0007669"/>
    <property type="project" value="TreeGrafter"/>
</dbReference>
<dbReference type="InterPro" id="IPR024084">
    <property type="entry name" value="IsoPropMal-DH-like_dom"/>
</dbReference>
<accession>A0A5C3L2I3</accession>
<reference evidence="4 5" key="1">
    <citation type="journal article" date="2019" name="Nat. Ecol. Evol.">
        <title>Megaphylogeny resolves global patterns of mushroom evolution.</title>
        <authorList>
            <person name="Varga T."/>
            <person name="Krizsan K."/>
            <person name="Foldi C."/>
            <person name="Dima B."/>
            <person name="Sanchez-Garcia M."/>
            <person name="Sanchez-Ramirez S."/>
            <person name="Szollosi G.J."/>
            <person name="Szarkandi J.G."/>
            <person name="Papp V."/>
            <person name="Albert L."/>
            <person name="Andreopoulos W."/>
            <person name="Angelini C."/>
            <person name="Antonin V."/>
            <person name="Barry K.W."/>
            <person name="Bougher N.L."/>
            <person name="Buchanan P."/>
            <person name="Buyck B."/>
            <person name="Bense V."/>
            <person name="Catcheside P."/>
            <person name="Chovatia M."/>
            <person name="Cooper J."/>
            <person name="Damon W."/>
            <person name="Desjardin D."/>
            <person name="Finy P."/>
            <person name="Geml J."/>
            <person name="Haridas S."/>
            <person name="Hughes K."/>
            <person name="Justo A."/>
            <person name="Karasinski D."/>
            <person name="Kautmanova I."/>
            <person name="Kiss B."/>
            <person name="Kocsube S."/>
            <person name="Kotiranta H."/>
            <person name="LaButti K.M."/>
            <person name="Lechner B.E."/>
            <person name="Liimatainen K."/>
            <person name="Lipzen A."/>
            <person name="Lukacs Z."/>
            <person name="Mihaltcheva S."/>
            <person name="Morgado L.N."/>
            <person name="Niskanen T."/>
            <person name="Noordeloos M.E."/>
            <person name="Ohm R.A."/>
            <person name="Ortiz-Santana B."/>
            <person name="Ovrebo C."/>
            <person name="Racz N."/>
            <person name="Riley R."/>
            <person name="Savchenko A."/>
            <person name="Shiryaev A."/>
            <person name="Soop K."/>
            <person name="Spirin V."/>
            <person name="Szebenyi C."/>
            <person name="Tomsovsky M."/>
            <person name="Tulloss R.E."/>
            <person name="Uehling J."/>
            <person name="Grigoriev I.V."/>
            <person name="Vagvolgyi C."/>
            <person name="Papp T."/>
            <person name="Martin F.M."/>
            <person name="Miettinen O."/>
            <person name="Hibbett D.S."/>
            <person name="Nagy L.G."/>
        </authorList>
    </citation>
    <scope>NUCLEOTIDE SEQUENCE [LARGE SCALE GENOMIC DNA]</scope>
    <source>
        <strain evidence="4 5">CBS 121175</strain>
    </source>
</reference>
<dbReference type="GO" id="GO:0000287">
    <property type="term" value="F:magnesium ion binding"/>
    <property type="evidence" value="ECO:0007669"/>
    <property type="project" value="InterPro"/>
</dbReference>
<name>A0A5C3L2I3_COPMA</name>
<dbReference type="GO" id="GO:0051287">
    <property type="term" value="F:NAD binding"/>
    <property type="evidence" value="ECO:0007669"/>
    <property type="project" value="InterPro"/>
</dbReference>